<evidence type="ECO:0000256" key="4">
    <source>
        <dbReference type="ARBA" id="ARBA00054927"/>
    </source>
</evidence>
<evidence type="ECO:0000256" key="1">
    <source>
        <dbReference type="ARBA" id="ARBA00004116"/>
    </source>
</evidence>
<name>A0A0D7A9F4_9AGAR</name>
<dbReference type="PROSITE" id="PS50192">
    <property type="entry name" value="T_SNARE"/>
    <property type="match status" value="1"/>
</dbReference>
<dbReference type="AlphaFoldDB" id="A0A0D7A9F4"/>
<evidence type="ECO:0000256" key="5">
    <source>
        <dbReference type="SAM" id="MobiDB-lite"/>
    </source>
</evidence>
<dbReference type="CDD" id="cd06897">
    <property type="entry name" value="PX_SNARE"/>
    <property type="match status" value="1"/>
</dbReference>
<keyword evidence="2" id="KW-0926">Vacuole</keyword>
<evidence type="ECO:0000313" key="8">
    <source>
        <dbReference type="EMBL" id="KIY47029.1"/>
    </source>
</evidence>
<dbReference type="OrthoDB" id="428895at2759"/>
<dbReference type="FunFam" id="1.20.5.110:FF:000058">
    <property type="entry name" value="VAM7p Vacuolar SNARE protein"/>
    <property type="match status" value="1"/>
</dbReference>
<dbReference type="Pfam" id="PF00787">
    <property type="entry name" value="PX"/>
    <property type="match status" value="1"/>
</dbReference>
<dbReference type="SMART" id="SM00397">
    <property type="entry name" value="t_SNARE"/>
    <property type="match status" value="1"/>
</dbReference>
<dbReference type="Proteomes" id="UP000054144">
    <property type="component" value="Unassembled WGS sequence"/>
</dbReference>
<dbReference type="SMART" id="SM00312">
    <property type="entry name" value="PX"/>
    <property type="match status" value="1"/>
</dbReference>
<dbReference type="SUPFAM" id="SSF64268">
    <property type="entry name" value="PX domain"/>
    <property type="match status" value="1"/>
</dbReference>
<dbReference type="GO" id="GO:0035091">
    <property type="term" value="F:phosphatidylinositol binding"/>
    <property type="evidence" value="ECO:0007669"/>
    <property type="project" value="InterPro"/>
</dbReference>
<dbReference type="Gene3D" id="1.20.5.110">
    <property type="match status" value="1"/>
</dbReference>
<protein>
    <submittedName>
        <fullName evidence="8">Syntaxin</fullName>
    </submittedName>
</protein>
<feature type="region of interest" description="Disordered" evidence="5">
    <location>
        <begin position="239"/>
        <end position="283"/>
    </location>
</feature>
<dbReference type="GO" id="GO:0007034">
    <property type="term" value="P:vacuolar transport"/>
    <property type="evidence" value="ECO:0007669"/>
    <property type="project" value="UniProtKB-ARBA"/>
</dbReference>
<dbReference type="InterPro" id="IPR000727">
    <property type="entry name" value="T_SNARE_dom"/>
</dbReference>
<evidence type="ECO:0000259" key="6">
    <source>
        <dbReference type="PROSITE" id="PS50192"/>
    </source>
</evidence>
<organism evidence="8 9">
    <name type="scientific">Fistulina hepatica ATCC 64428</name>
    <dbReference type="NCBI Taxonomy" id="1128425"/>
    <lineage>
        <taxon>Eukaryota</taxon>
        <taxon>Fungi</taxon>
        <taxon>Dikarya</taxon>
        <taxon>Basidiomycota</taxon>
        <taxon>Agaricomycotina</taxon>
        <taxon>Agaricomycetes</taxon>
        <taxon>Agaricomycetidae</taxon>
        <taxon>Agaricales</taxon>
        <taxon>Fistulinaceae</taxon>
        <taxon>Fistulina</taxon>
    </lineage>
</organism>
<reference evidence="8 9" key="1">
    <citation type="journal article" date="2015" name="Fungal Genet. Biol.">
        <title>Evolution of novel wood decay mechanisms in Agaricales revealed by the genome sequences of Fistulina hepatica and Cylindrobasidium torrendii.</title>
        <authorList>
            <person name="Floudas D."/>
            <person name="Held B.W."/>
            <person name="Riley R."/>
            <person name="Nagy L.G."/>
            <person name="Koehler G."/>
            <person name="Ransdell A.S."/>
            <person name="Younus H."/>
            <person name="Chow J."/>
            <person name="Chiniquy J."/>
            <person name="Lipzen A."/>
            <person name="Tritt A."/>
            <person name="Sun H."/>
            <person name="Haridas S."/>
            <person name="LaButti K."/>
            <person name="Ohm R.A."/>
            <person name="Kues U."/>
            <person name="Blanchette R.A."/>
            <person name="Grigoriev I.V."/>
            <person name="Minto R.E."/>
            <person name="Hibbett D.S."/>
        </authorList>
    </citation>
    <scope>NUCLEOTIDE SEQUENCE [LARGE SCALE GENOMIC DNA]</scope>
    <source>
        <strain evidence="8 9">ATCC 64428</strain>
    </source>
</reference>
<dbReference type="GO" id="GO:0000329">
    <property type="term" value="C:fungal-type vacuole membrane"/>
    <property type="evidence" value="ECO:0007669"/>
    <property type="project" value="UniProtKB-ARBA"/>
</dbReference>
<dbReference type="SUPFAM" id="SSF58038">
    <property type="entry name" value="SNARE fusion complex"/>
    <property type="match status" value="1"/>
</dbReference>
<keyword evidence="3" id="KW-0175">Coiled coil</keyword>
<feature type="domain" description="T-SNARE coiled-coil homology" evidence="6">
    <location>
        <begin position="296"/>
        <end position="358"/>
    </location>
</feature>
<dbReference type="PANTHER" id="PTHR22775:SF3">
    <property type="entry name" value="SORTING NEXIN-13"/>
    <property type="match status" value="1"/>
</dbReference>
<evidence type="ECO:0000313" key="9">
    <source>
        <dbReference type="Proteomes" id="UP000054144"/>
    </source>
</evidence>
<keyword evidence="9" id="KW-1185">Reference proteome</keyword>
<dbReference type="GO" id="GO:0097576">
    <property type="term" value="P:vacuole fusion"/>
    <property type="evidence" value="ECO:0007669"/>
    <property type="project" value="UniProtKB-ARBA"/>
</dbReference>
<dbReference type="PROSITE" id="PS50195">
    <property type="entry name" value="PX"/>
    <property type="match status" value="1"/>
</dbReference>
<dbReference type="InterPro" id="IPR036871">
    <property type="entry name" value="PX_dom_sf"/>
</dbReference>
<feature type="domain" description="PX" evidence="7">
    <location>
        <begin position="4"/>
        <end position="122"/>
    </location>
</feature>
<dbReference type="CDD" id="cd15858">
    <property type="entry name" value="SNARE_VAM7"/>
    <property type="match status" value="1"/>
</dbReference>
<comment type="subcellular location">
    <subcellularLocation>
        <location evidence="1">Vacuole</location>
    </subcellularLocation>
</comment>
<evidence type="ECO:0000259" key="7">
    <source>
        <dbReference type="PROSITE" id="PS50195"/>
    </source>
</evidence>
<dbReference type="PANTHER" id="PTHR22775">
    <property type="entry name" value="SORTING NEXIN"/>
    <property type="match status" value="1"/>
</dbReference>
<dbReference type="EMBL" id="KN882016">
    <property type="protein sequence ID" value="KIY47029.1"/>
    <property type="molecule type" value="Genomic_DNA"/>
</dbReference>
<dbReference type="InterPro" id="IPR001683">
    <property type="entry name" value="PX_dom"/>
</dbReference>
<proteinExistence type="predicted"/>
<accession>A0A0D7A9F4</accession>
<dbReference type="Gene3D" id="3.30.1520.10">
    <property type="entry name" value="Phox-like domain"/>
    <property type="match status" value="1"/>
</dbReference>
<dbReference type="GO" id="GO:0016192">
    <property type="term" value="P:vesicle-mediated transport"/>
    <property type="evidence" value="ECO:0007669"/>
    <property type="project" value="UniProtKB-ARBA"/>
</dbReference>
<gene>
    <name evidence="8" type="ORF">FISHEDRAFT_75062</name>
</gene>
<comment type="function">
    <text evidence="4">Essential for proper morphogenesis of the vacuole. May exist as structural reinforcement on the surface of the vacuolar membrane and be required for maintenance against rupture by osmotic pressure.</text>
</comment>
<evidence type="ECO:0000256" key="2">
    <source>
        <dbReference type="ARBA" id="ARBA00022554"/>
    </source>
</evidence>
<evidence type="ECO:0000256" key="3">
    <source>
        <dbReference type="ARBA" id="ARBA00023054"/>
    </source>
</evidence>
<sequence>MFMANIQAIFIKGYETRSEPKLHTAYQIEVQTNLPSWTIWRRYSEFDDLHGDLVRMTGSAPPVELPPKQKFSLLRSRSDPALLEERKSGLELYLRAIVSSKEGKWRECPAFQQFLGIPAGRSVVPMSASQFTLASWIDEHQEIQARIRDVRADINKRDALSDRGDVTNSHRSNVGAKSKLAGVIGRIGKLGEGLQELASSGMSEGELQRRTDMVARLQDDCEKLTNMVTIARMSPSAWDAMGPTASRASEPDRQALLGSSSRPAKPYGRVFGQAAPPQETDDTRARDERGLLSFQQTQMQQQDEQLSVLTTILQRQRQMGEAIGSEISYQNTLLDNLNSDVDRVSDKLTKTNRQLGRLS</sequence>